<sequence length="490" mass="52900">MYRHAVAMTEQVEDALAGHLLRTDGQEDICLATYATSTGASRTTRILRQVHLPTEGDRHVHGNATIMGSYVLRVAAAAAAQGLGVAIMHSHPAGRGWQLMSELDADAEHSFSAMVEHITGLPLLGLTLAGDRTWSARLWNSGAPEWAESVRRVGANLKVSWNEDLVPPAASGKAQLRTVAAWGDQAHRDITRLRVLVVGAGSVGLDVVQRLAATGFLEIGVMDFDRIGEVNRDRMIGATRRDAKLRRLKVEIAARLARRASTAARFKVHRHRNTVTSAEGLKVALDYDIIFSCVDKPWPRAVLNTSAYADLIPVIDGGIAIDTFTNGELRSATRRHQVATPGRPCLACSRQINMSEVALDMNGALDDAAYIQASGREPISGRPNVAVLCAGVGAGQLDLLVSLVAKPGGQGVPPPLRFSLAPHLLEHLPEPSQSYCETERQTAAADERVNLTRPLQPVDGGDGLSSMRRWAEDRLDAAVERLANGRRRSL</sequence>
<dbReference type="Pfam" id="PF00899">
    <property type="entry name" value="ThiF"/>
    <property type="match status" value="1"/>
</dbReference>
<accession>A0ABP4W576</accession>
<keyword evidence="3" id="KW-1185">Reference proteome</keyword>
<evidence type="ECO:0000313" key="2">
    <source>
        <dbReference type="EMBL" id="GAA1747387.1"/>
    </source>
</evidence>
<dbReference type="Gene3D" id="3.40.50.720">
    <property type="entry name" value="NAD(P)-binding Rossmann-like Domain"/>
    <property type="match status" value="1"/>
</dbReference>
<dbReference type="Proteomes" id="UP001501475">
    <property type="component" value="Unassembled WGS sequence"/>
</dbReference>
<dbReference type="EMBL" id="BAAAPN010000014">
    <property type="protein sequence ID" value="GAA1747387.1"/>
    <property type="molecule type" value="Genomic_DNA"/>
</dbReference>
<dbReference type="SUPFAM" id="SSF69572">
    <property type="entry name" value="Activating enzymes of the ubiquitin-like proteins"/>
    <property type="match status" value="1"/>
</dbReference>
<protein>
    <recommendedName>
        <fullName evidence="1">THIF-type NAD/FAD binding fold domain-containing protein</fullName>
    </recommendedName>
</protein>
<reference evidence="3" key="1">
    <citation type="journal article" date="2019" name="Int. J. Syst. Evol. Microbiol.">
        <title>The Global Catalogue of Microorganisms (GCM) 10K type strain sequencing project: providing services to taxonomists for standard genome sequencing and annotation.</title>
        <authorList>
            <consortium name="The Broad Institute Genomics Platform"/>
            <consortium name="The Broad Institute Genome Sequencing Center for Infectious Disease"/>
            <person name="Wu L."/>
            <person name="Ma J."/>
        </authorList>
    </citation>
    <scope>NUCLEOTIDE SEQUENCE [LARGE SCALE GENOMIC DNA]</scope>
    <source>
        <strain evidence="3">JCM 15591</strain>
    </source>
</reference>
<gene>
    <name evidence="2" type="ORF">GCM10009810_05000</name>
</gene>
<evidence type="ECO:0000259" key="1">
    <source>
        <dbReference type="Pfam" id="PF00899"/>
    </source>
</evidence>
<evidence type="ECO:0000313" key="3">
    <source>
        <dbReference type="Proteomes" id="UP001501475"/>
    </source>
</evidence>
<dbReference type="InterPro" id="IPR000594">
    <property type="entry name" value="ThiF_NAD_FAD-bd"/>
</dbReference>
<name>A0ABP4W576_9MICO</name>
<proteinExistence type="predicted"/>
<dbReference type="InterPro" id="IPR035985">
    <property type="entry name" value="Ubiquitin-activating_enz"/>
</dbReference>
<comment type="caution">
    <text evidence="2">The sequence shown here is derived from an EMBL/GenBank/DDBJ whole genome shotgun (WGS) entry which is preliminary data.</text>
</comment>
<feature type="domain" description="THIF-type NAD/FAD binding fold" evidence="1">
    <location>
        <begin position="175"/>
        <end position="402"/>
    </location>
</feature>
<organism evidence="2 3">
    <name type="scientific">Nostocoides vanveenii</name>
    <dbReference type="NCBI Taxonomy" id="330835"/>
    <lineage>
        <taxon>Bacteria</taxon>
        <taxon>Bacillati</taxon>
        <taxon>Actinomycetota</taxon>
        <taxon>Actinomycetes</taxon>
        <taxon>Micrococcales</taxon>
        <taxon>Intrasporangiaceae</taxon>
        <taxon>Nostocoides</taxon>
    </lineage>
</organism>